<keyword evidence="3" id="KW-1185">Reference proteome</keyword>
<dbReference type="AlphaFoldDB" id="L0KUN6"/>
<dbReference type="Pfam" id="PF19134">
    <property type="entry name" value="DUF5817"/>
    <property type="match status" value="1"/>
</dbReference>
<dbReference type="OrthoDB" id="142616at2157"/>
<name>L0KUN6_METHD</name>
<evidence type="ECO:0000259" key="1">
    <source>
        <dbReference type="Pfam" id="PF19134"/>
    </source>
</evidence>
<dbReference type="InterPro" id="IPR043855">
    <property type="entry name" value="DUF5817"/>
</dbReference>
<gene>
    <name evidence="2" type="ordered locus">Metho_0106</name>
</gene>
<accession>L0KUN6</accession>
<dbReference type="STRING" id="867904.Metho_0106"/>
<dbReference type="RefSeq" id="WP_015323564.1">
    <property type="nucleotide sequence ID" value="NC_019977.1"/>
</dbReference>
<dbReference type="Proteomes" id="UP000010866">
    <property type="component" value="Chromosome"/>
</dbReference>
<dbReference type="EMBL" id="CP003362">
    <property type="protein sequence ID" value="AGB48395.1"/>
    <property type="molecule type" value="Genomic_DNA"/>
</dbReference>
<dbReference type="Gene3D" id="3.90.820.10">
    <property type="entry name" value="Structural Genomics, Unknown Function 30-nov-00 1gh9 Mol_id"/>
    <property type="match status" value="1"/>
</dbReference>
<sequence>MYGVIVCNKCRMHAQIITVGTSRTVQCQRCGARLEVRKLQLISTSENRNEVVKNRTLMQAKLEANVPVNSIHAAVLNCQISQKNTINGNVYSYMPDDGRNVRSKDPVKIILDNISDQAEISLDELEEKCSVLGIEKDLIVKVITRLLETGDLYSPESGKVKKV</sequence>
<evidence type="ECO:0000313" key="2">
    <source>
        <dbReference type="EMBL" id="AGB48395.1"/>
    </source>
</evidence>
<dbReference type="HOGENOM" id="CLU_1582891_0_0_2"/>
<organism evidence="2 3">
    <name type="scientific">Methanomethylovorans hollandica (strain DSM 15978 / NBRC 107637 / DMS1)</name>
    <dbReference type="NCBI Taxonomy" id="867904"/>
    <lineage>
        <taxon>Archaea</taxon>
        <taxon>Methanobacteriati</taxon>
        <taxon>Methanobacteriota</taxon>
        <taxon>Stenosarchaea group</taxon>
        <taxon>Methanomicrobia</taxon>
        <taxon>Methanosarcinales</taxon>
        <taxon>Methanosarcinaceae</taxon>
        <taxon>Methanomethylovorans</taxon>
    </lineage>
</organism>
<reference evidence="3" key="1">
    <citation type="submission" date="2012-02" db="EMBL/GenBank/DDBJ databases">
        <title>Complete sequence of chromosome of Methanomethylovorans hollandica DSM 15978.</title>
        <authorList>
            <person name="Lucas S."/>
            <person name="Copeland A."/>
            <person name="Lapidus A."/>
            <person name="Glavina del Rio T."/>
            <person name="Dalin E."/>
            <person name="Tice H."/>
            <person name="Bruce D."/>
            <person name="Goodwin L."/>
            <person name="Pitluck S."/>
            <person name="Peters L."/>
            <person name="Mikhailova N."/>
            <person name="Held B."/>
            <person name="Kyrpides N."/>
            <person name="Mavromatis K."/>
            <person name="Ivanova N."/>
            <person name="Brettin T."/>
            <person name="Detter J.C."/>
            <person name="Han C."/>
            <person name="Larimer F."/>
            <person name="Land M."/>
            <person name="Hauser L."/>
            <person name="Markowitz V."/>
            <person name="Cheng J.-F."/>
            <person name="Hugenholtz P."/>
            <person name="Woyke T."/>
            <person name="Wu D."/>
            <person name="Spring S."/>
            <person name="Schroeder M."/>
            <person name="Brambilla E."/>
            <person name="Klenk H.-P."/>
            <person name="Eisen J.A."/>
        </authorList>
    </citation>
    <scope>NUCLEOTIDE SEQUENCE [LARGE SCALE GENOMIC DNA]</scope>
    <source>
        <strain evidence="3">DSM 15978 / NBRC 107637 / DMS1</strain>
    </source>
</reference>
<proteinExistence type="predicted"/>
<dbReference type="InterPro" id="IPR036388">
    <property type="entry name" value="WH-like_DNA-bd_sf"/>
</dbReference>
<dbReference type="Gene3D" id="1.10.10.10">
    <property type="entry name" value="Winged helix-like DNA-binding domain superfamily/Winged helix DNA-binding domain"/>
    <property type="match status" value="1"/>
</dbReference>
<dbReference type="GeneID" id="14407886"/>
<evidence type="ECO:0000313" key="3">
    <source>
        <dbReference type="Proteomes" id="UP000010866"/>
    </source>
</evidence>
<dbReference type="KEGG" id="mhz:Metho_0106"/>
<feature type="domain" description="DUF5817" evidence="1">
    <location>
        <begin position="2"/>
        <end position="60"/>
    </location>
</feature>
<protein>
    <recommendedName>
        <fullName evidence="1">DUF5817 domain-containing protein</fullName>
    </recommendedName>
</protein>